<feature type="compositionally biased region" description="Basic and acidic residues" evidence="1">
    <location>
        <begin position="147"/>
        <end position="156"/>
    </location>
</feature>
<organism evidence="3">
    <name type="scientific">Chromera velia CCMP2878</name>
    <dbReference type="NCBI Taxonomy" id="1169474"/>
    <lineage>
        <taxon>Eukaryota</taxon>
        <taxon>Sar</taxon>
        <taxon>Alveolata</taxon>
        <taxon>Colpodellida</taxon>
        <taxon>Chromeraceae</taxon>
        <taxon>Chromera</taxon>
    </lineage>
</organism>
<accession>A0A0G4GVA1</accession>
<dbReference type="EMBL" id="CDMZ01001573">
    <property type="protein sequence ID" value="CEM34600.1"/>
    <property type="molecule type" value="Genomic_DNA"/>
</dbReference>
<feature type="region of interest" description="Disordered" evidence="1">
    <location>
        <begin position="147"/>
        <end position="180"/>
    </location>
</feature>
<dbReference type="PANTHER" id="PTHR34496:SF10">
    <property type="entry name" value="GLCNAC TRANSFERASE"/>
    <property type="match status" value="1"/>
</dbReference>
<dbReference type="Pfam" id="PF11397">
    <property type="entry name" value="GlcNAc"/>
    <property type="match status" value="2"/>
</dbReference>
<sequence>MKNGKRTAIPGWLSVALGVLLGFSETLGSLGAEQTDAQEVPSTNMTVTFRNQLSIDIDLYYVTDEKDMLFHNIKSNTSVNIDTWPSHKFASRRTSGTRNLQEFLIDWETKEVDINDDGSAAQPLWTPEHMQSIVFDLQERVKMLEEELRSQRDSRNGKSVSKPHVKVTRKQSAPGIFANAPERNTSDEVWKRYMERTKGLWEKFKKLDQCDEFPFKDFEADREETIFVQISSYRDPELPNTIADILKRAKAPERLRFGIHRQYHPDENVDPLYEWREDSRFRIVESLWNESQGVGWSRHLVNGMYQNETFALQVDSHNQFTENWDQKAINQMKNLQILGFRKPILTVYAPHWNDSDPSRKSWDFTPTVNVFHQFSDSGPFNFHAQAMQKPKKRCHPLPTAFYSAHFAFTPGQAVVDFRMDPQLYFEGEEPAQTIRAFTHGYDLFAPHQLITWHLYTRAKERKHWNDNDVSKRNFDSLEHYRSLFWPSNNEKNGKKESSNNFLTLEKKEEQEKQGGEGGKENDKEAANRVGEGKRELQQLSADSLTERLREMQIDEYGPGKERSVTEFELFSGLMIREARLLPFNVEEPSAWRQTPIALKPPIFDSEREWVDAHLSRFELCFVVDRRFFSDAPLDDYTLVLFALQDGDKELYRKDLTEKELETCRAVLKAGDRACRVCRQTVFMEADLAKEYKYVLWPATKSHGWRKKLKLPDLSELAELPVFDKDKIPFPTVEQDGPDGPLNCPNNQQFRAVITLGTSNSAKLTLSDVDEDPFAPFEFVDVEVSPSTCTPVDSPPNAPMFMCDPDTNEVEACFNRQTEPGASDTSKVMVNVTETEPVLDECDEGMAMEVFCVSSPIEVPLPTPVNIPANCGTLLDIADNAFFWNSGTGTMGAQKLTFTANGFDFTTPDGFAIEPTFSGSGSCTQTGTQTSSMVMYNCDPGLTSLLICFQGINEVMPNFLNLFVKETDSNTIDWTNVEVRDVVTTAESGGTPINEPGMIVECTPSTNADVLPCVCGPSSGGIANCANINFNGNCWGGVIGPVCYDSTPSANCDAVTCEDNRVEFGRGNMNMGSGNNFPNPNICIASSRAMMGGLLTRSLQFKLCDPDNSTGPFTVADLDDAIYVTRSQRVGPNDESNKSCGQVCCPPEIAPPFDPTCSP</sequence>
<feature type="region of interest" description="Disordered" evidence="1">
    <location>
        <begin position="505"/>
        <end position="537"/>
    </location>
</feature>
<proteinExistence type="predicted"/>
<evidence type="ECO:0000313" key="3">
    <source>
        <dbReference type="EMBL" id="CEM34600.1"/>
    </source>
</evidence>
<protein>
    <recommendedName>
        <fullName evidence="4">Glycosyltransferase 2-like domain-containing protein</fullName>
    </recommendedName>
</protein>
<gene>
    <name evidence="3" type="ORF">Cvel_23475</name>
</gene>
<dbReference type="InterPro" id="IPR021067">
    <property type="entry name" value="Glycosyltransferase"/>
</dbReference>
<keyword evidence="2" id="KW-0732">Signal</keyword>
<evidence type="ECO:0000256" key="2">
    <source>
        <dbReference type="SAM" id="SignalP"/>
    </source>
</evidence>
<dbReference type="VEuPathDB" id="CryptoDB:Cvel_23475"/>
<dbReference type="PANTHER" id="PTHR34496">
    <property type="entry name" value="GLCNAC TRANSFERASE-RELATED"/>
    <property type="match status" value="1"/>
</dbReference>
<feature type="signal peptide" evidence="2">
    <location>
        <begin position="1"/>
        <end position="28"/>
    </location>
</feature>
<dbReference type="AlphaFoldDB" id="A0A0G4GVA1"/>
<feature type="compositionally biased region" description="Basic and acidic residues" evidence="1">
    <location>
        <begin position="505"/>
        <end position="536"/>
    </location>
</feature>
<name>A0A0G4GVA1_9ALVE</name>
<reference evidence="3" key="1">
    <citation type="submission" date="2014-11" db="EMBL/GenBank/DDBJ databases">
        <authorList>
            <person name="Otto D Thomas"/>
            <person name="Naeem Raeece"/>
        </authorList>
    </citation>
    <scope>NUCLEOTIDE SEQUENCE</scope>
</reference>
<evidence type="ECO:0008006" key="4">
    <source>
        <dbReference type="Google" id="ProtNLM"/>
    </source>
</evidence>
<feature type="chain" id="PRO_5005191038" description="Glycosyltransferase 2-like domain-containing protein" evidence="2">
    <location>
        <begin position="29"/>
        <end position="1158"/>
    </location>
</feature>
<evidence type="ECO:0000256" key="1">
    <source>
        <dbReference type="SAM" id="MobiDB-lite"/>
    </source>
</evidence>